<keyword evidence="6" id="KW-0805">Transcription regulation</keyword>
<feature type="active site" description="Proton acceptor; for dehydratase activity" evidence="12">
    <location>
        <position position="1659"/>
    </location>
</feature>
<dbReference type="Gene3D" id="3.40.47.10">
    <property type="match status" value="1"/>
</dbReference>
<dbReference type="Pfam" id="PF18558">
    <property type="entry name" value="HTH_51"/>
    <property type="match status" value="1"/>
</dbReference>
<dbReference type="Pfam" id="PF00109">
    <property type="entry name" value="ketoacyl-synt"/>
    <property type="match status" value="1"/>
</dbReference>
<dbReference type="SMART" id="SM00827">
    <property type="entry name" value="PKS_AT"/>
    <property type="match status" value="1"/>
</dbReference>
<dbReference type="GO" id="GO:0006351">
    <property type="term" value="P:DNA-templated transcription"/>
    <property type="evidence" value="ECO:0007669"/>
    <property type="project" value="InterPro"/>
</dbReference>
<dbReference type="PROSITE" id="PS50075">
    <property type="entry name" value="CARRIER"/>
    <property type="match status" value="1"/>
</dbReference>
<keyword evidence="10" id="KW-0511">Multifunctional enzyme</keyword>
<dbReference type="InterPro" id="IPR007219">
    <property type="entry name" value="XnlR_reg_dom"/>
</dbReference>
<evidence type="ECO:0000256" key="10">
    <source>
        <dbReference type="ARBA" id="ARBA00023268"/>
    </source>
</evidence>
<dbReference type="PROSITE" id="PS00012">
    <property type="entry name" value="PHOSPHOPANTETHEINE"/>
    <property type="match status" value="1"/>
</dbReference>
<feature type="region of interest" description="Disordered" evidence="13">
    <location>
        <begin position="1940"/>
        <end position="1969"/>
    </location>
</feature>
<feature type="region of interest" description="C-terminal hotdog fold" evidence="12">
    <location>
        <begin position="1783"/>
        <end position="1930"/>
    </location>
</feature>
<reference evidence="18 19" key="1">
    <citation type="submission" date="2019-08" db="EMBL/GenBank/DDBJ databases">
        <title>The genome sequence of a newly discovered highly antifungal drug resistant Aspergillus species, Aspergillus tanneri NIH 1004.</title>
        <authorList>
            <person name="Mounaud S."/>
            <person name="Singh I."/>
            <person name="Joardar V."/>
            <person name="Pakala S."/>
            <person name="Pakala S."/>
            <person name="Venepally P."/>
            <person name="Chung J.K."/>
            <person name="Losada L."/>
            <person name="Nierman W.C."/>
        </authorList>
    </citation>
    <scope>NUCLEOTIDE SEQUENCE [LARGE SCALE GENOMIC DNA]</scope>
    <source>
        <strain evidence="18 19">NIH1004</strain>
    </source>
</reference>
<dbReference type="InterPro" id="IPR016035">
    <property type="entry name" value="Acyl_Trfase/lysoPLipase"/>
</dbReference>
<evidence type="ECO:0000256" key="1">
    <source>
        <dbReference type="ARBA" id="ARBA00022450"/>
    </source>
</evidence>
<evidence type="ECO:0000256" key="7">
    <source>
        <dbReference type="ARBA" id="ARBA00023125"/>
    </source>
</evidence>
<sequence length="2860" mass="320250">MSISRQRPGSACEECRRRKVRCDRRRPQCQVCFETGIECKINATRLPRGPRKGQLRTLRTRIAALERCLADRQMPFDEEVLPRGIVSDLMRADLDQLYFDRVHPFAPILHRWRYLIWAKSPPTEAQSGLQSAMWTLAAALSAQFQSLRDALYAETRQMLDALDLQPQTAVLEQAQAWVLVCLYEYMYLSPQQAWMSAGRCGRLVLAMRLYELDDPSHSLEVDWTGKEEQRRTFWMAYTLDRLISFHNGLPFTLHEQLISTRLPSPEDDFQVGQPVASPFLGEVIGRGDSPGSFGECILLATLCGRALSHRQKVTDEPIHELHGEDTWTRHQWLHEMLRHRIQALASCTPVDSMLVFARLVAQTMVLYLHNVLESTTWKTSEHLLGMIEYERLCILAAHEVVHLVQIQGQLGYFKVHPLTPIPLTMCTEFFTAHGYLDCAFDGMLRELVECLQDLERVRHVLAELPVYYHLAAQSLPQLNDIPGYQQLVQLHERFRSGDLAEQTFPPPYIQLAPLLMLTHFTQYAQYKRWTKTEPVENVGFCIGLLSAVVASLDEEYVAVAVRLAMILGALGDAQQMNEEYTSLATSTITVYYDINRITITTPRRHLSPLQNALESVGCTCTPVDFNGRYHWPGHRDTVQTLISLCDAVAALQLPDASHLIQPTRTNKGDIVQTSGPLHHLVIQSILAEPCHWYDTFSAVHTTHLCTGKVIEFGPERCVPPSFFRTLRNRIIHFADLNLDALSRLSPLHSTPRVYDDDIAIVGMSCRVAGADSLEEFWHLLCSGQSQHKPLPHERYINFETPWRPDAVQKKWYGNFIRDIDAFDHRFFKKVPREAMSLDPQQRLILQVAYQALEQSGYFQSAELEPEKKVGCYIASCTVDYENNVNCHPASAYAATGLLRSFMAGKLSHYFGWRGPAFCIDSACSGSAVALHHACQAVIRGECRMALVGGANAIMSPLAYDNLAGASFVSPTGPCKPFDETADGYCRGEGFAAIVIKRMRDAMAAGDVVLGTIAATAVEQNDNCTPIVVPDATSLAGLFDKVMRKARLSPRDISVVEAHGTGTQAGDPAEYSSVKQTLGSAHRKEKSLALGSVKGLVGHTEGVSGLIALVKVVLMINKGWIPPQPNFHSLNPLIQADEGIEIVTALKPWTVPYRAALINNYGASGSNASMVLTQAPLAEENGKDIKGMDTAIQPVRFCALDEHRIRDYAGRLVEYIHSNEISLGQVAFHLSRQSNPMLDRHAVFACLTLNELENRLTTIISGDETCLVRKKPARPVILCFGGQISTSIGLDRSIYDIPLYRRHLDECDAIVQSLGYDSLYPGIFQHTTADPVQLQTQLFSLQYACARSWMDSGLPVTAVVGHSFGELTALCISGALSLSEAMRMVAHRAVLIRGKWDDDPGGMLAVEGSEEEINRIIQDEDVSIACYNAARSFTLAGPSLAIDRVQQRLSGHRVKRLNVTHAFHCRLVDGLLPSLAELSSGLALQQPSIHLECATQHSSSMTNTFVADHLRGPVYFHQAVQRLSQRYGDCVWLEAGSNSSVAVMASKAVDTATGHYFESVNITHSQAMNSLADTTIRLWKEGISVRYWGHHPQTVRYPPLFLPPYQFEKSRHWMENKKLPSVPIPQEQEEVYAFLGYQDEVAKFRINTSHPRYLGPISGHFAADTAPLAPASVLLDLVIEALHSLPEGTGKIPVVEDVTSETPLCLDPSREVWIELHPDKQKETWTIHYLSEDLAKGIKTRLLHCSARITLHTPNDAIYVAQFARYKRLISHRTCAALLYNTEVDDILQGRNIYRAFSEIINYSTPYRGVHRLVGKDSQSAGRVCKKYNPDTWADAYLVDAFSQVGGFWVNCMTDRDPEEIYIASGMEMWMRCPAYADKHVDRPETWDVLGFHRRDEGGYTSDVFVFEPQGDLVEVFLGLRYSRIRKRSFIKILQSFSSKTYTPDGQRKTERENKETGEKGSVEEKVEEKPKKDIKKQVKAVVAEFCAMNPEDIHDDGNMADAGVDSLMAMELAREMEDAFQCSLPATDLMEAETFRDLVQCVQSALGIDHLDTQSSSRNILTPEYSDTDLHLSMTIVLESFGETKALTDQFLAENQCSGRVHAFAPLQLQLCVTLTLEAFEELGDAIRSAPSGQRLTRIPFDPQHRELVEYLYKRLEEARIIDINNDQLIRTAITSPTRSSSAILEEISRTYPEYAGASKLSFYTGRHLAQVLRGEQDGLQLIFGTKEGQDLVSWMYGNEPHNVSGYKQMLDFIQRVVQTKRSDTGPLKILEMGAGTGGGTKWFLPGLANLDIPVEYTFTDISPGFVAQARRRFKEYPFMRYRVHDIEQPPGEDLLGTQHIVIASNAVHATSNLQTSTRYIRQTLREDGVLLMLEMTRPVFAVDIVFGLFRGWWVFNDGRHHAITNESRWEADLHAAGYGHVDWTDGHSPEVSVQRVIFATASGEQCSRLPVGKKISSPSGVNNEERGRVVEEYVRRNIKGFAPPTAGHVSSDGYTVLVTGGTGSLGSHLVARLMAHPSVQTVICVNRKKGDALERQKKALEERGLQTELSKLRVLETNTADAHLGLSAPEFERLKHTVTHIVHNAWPMNGAKGVSSFEGQFQTMRNLVNLAREAAFVHREIGFQFISSIGTVGRHPLLSDTPDVPEEKVSIDSVLSNGYSEAKFICERILDETLHLYPDRFKTMTIRPGQIAGSSVTGYWNPTEHLPALIKSAQTLKLLPDLQGLLSWTPVDEVANVLVDLLFTTEPYPVYHIDNPVRQSWSDMVSLLTEELNIPAGNIVPFPEWIHRVKAFLGGYEDNPARVMADWLDDNFERMSCGGVLLDTSRAREQSCLASVDAVSPDVTRRYLSWWRERGFLTP</sequence>
<dbReference type="Gene3D" id="3.40.50.720">
    <property type="entry name" value="NAD(P)-binding Rossmann-like Domain"/>
    <property type="match status" value="1"/>
</dbReference>
<dbReference type="GO" id="GO:0009893">
    <property type="term" value="P:positive regulation of metabolic process"/>
    <property type="evidence" value="ECO:0007669"/>
    <property type="project" value="UniProtKB-ARBA"/>
</dbReference>
<feature type="domain" description="PKS/mFAS DH" evidence="17">
    <location>
        <begin position="1627"/>
        <end position="1930"/>
    </location>
</feature>
<evidence type="ECO:0000256" key="9">
    <source>
        <dbReference type="ARBA" id="ARBA00023242"/>
    </source>
</evidence>
<dbReference type="VEuPathDB" id="FungiDB:EYZ11_000435"/>
<keyword evidence="5" id="KW-0521">NADP</keyword>
<evidence type="ECO:0000259" key="15">
    <source>
        <dbReference type="PROSITE" id="PS50075"/>
    </source>
</evidence>
<keyword evidence="8" id="KW-0804">Transcription</keyword>
<dbReference type="SUPFAM" id="SSF57701">
    <property type="entry name" value="Zn2/Cys6 DNA-binding domain"/>
    <property type="match status" value="1"/>
</dbReference>
<dbReference type="Gene3D" id="3.40.50.150">
    <property type="entry name" value="Vaccinia Virus protein VP39"/>
    <property type="match status" value="1"/>
</dbReference>
<dbReference type="SUPFAM" id="SSF52151">
    <property type="entry name" value="FabD/lysophospholipase-like"/>
    <property type="match status" value="1"/>
</dbReference>
<keyword evidence="3" id="KW-0808">Transferase</keyword>
<dbReference type="InterPro" id="IPR001138">
    <property type="entry name" value="Zn2Cys6_DnaBD"/>
</dbReference>
<keyword evidence="7" id="KW-0238">DNA-binding</keyword>
<dbReference type="RefSeq" id="XP_033424765.1">
    <property type="nucleotide sequence ID" value="XM_033571450.1"/>
</dbReference>
<keyword evidence="11" id="KW-0012">Acyltransferase</keyword>
<dbReference type="InterPro" id="IPR042104">
    <property type="entry name" value="PKS_dehydratase_sf"/>
</dbReference>
<evidence type="ECO:0000256" key="6">
    <source>
        <dbReference type="ARBA" id="ARBA00023015"/>
    </source>
</evidence>
<feature type="domain" description="Zn(2)-C6 fungal-type" evidence="14">
    <location>
        <begin position="11"/>
        <end position="41"/>
    </location>
</feature>
<dbReference type="InterPro" id="IPR036291">
    <property type="entry name" value="NAD(P)-bd_dom_sf"/>
</dbReference>
<dbReference type="InterPro" id="IPR036864">
    <property type="entry name" value="Zn2-C6_fun-type_DNA-bd_sf"/>
</dbReference>
<dbReference type="InterPro" id="IPR036736">
    <property type="entry name" value="ACP-like_sf"/>
</dbReference>
<evidence type="ECO:0000256" key="12">
    <source>
        <dbReference type="PROSITE-ProRule" id="PRU01363"/>
    </source>
</evidence>
<dbReference type="Pfam" id="PF00550">
    <property type="entry name" value="PP-binding"/>
    <property type="match status" value="1"/>
</dbReference>
<dbReference type="GeneID" id="54329525"/>
<dbReference type="Gene3D" id="1.10.1200.10">
    <property type="entry name" value="ACP-like"/>
    <property type="match status" value="1"/>
</dbReference>
<dbReference type="Pfam" id="PF08242">
    <property type="entry name" value="Methyltransf_12"/>
    <property type="match status" value="1"/>
</dbReference>
<dbReference type="GO" id="GO:0003677">
    <property type="term" value="F:DNA binding"/>
    <property type="evidence" value="ECO:0007669"/>
    <property type="project" value="UniProtKB-KW"/>
</dbReference>
<evidence type="ECO:0000259" key="14">
    <source>
        <dbReference type="PROSITE" id="PS50048"/>
    </source>
</evidence>
<dbReference type="InterPro" id="IPR014043">
    <property type="entry name" value="Acyl_transferase_dom"/>
</dbReference>
<dbReference type="Gene3D" id="4.10.240.10">
    <property type="entry name" value="Zn(2)-C6 fungal-type DNA-binding domain"/>
    <property type="match status" value="1"/>
</dbReference>
<dbReference type="PROSITE" id="PS52004">
    <property type="entry name" value="KS3_2"/>
    <property type="match status" value="1"/>
</dbReference>
<dbReference type="VEuPathDB" id="FungiDB:EYZ11_011520"/>
<feature type="compositionally biased region" description="Basic and acidic residues" evidence="13">
    <location>
        <begin position="1945"/>
        <end position="1969"/>
    </location>
</feature>
<dbReference type="GO" id="GO:0008270">
    <property type="term" value="F:zinc ion binding"/>
    <property type="evidence" value="ECO:0007669"/>
    <property type="project" value="InterPro"/>
</dbReference>
<accession>A0A5M9MJ53</accession>
<dbReference type="Proteomes" id="UP000324241">
    <property type="component" value="Unassembled WGS sequence"/>
</dbReference>
<keyword evidence="2" id="KW-0597">Phosphoprotein</keyword>
<dbReference type="InterPro" id="IPR016036">
    <property type="entry name" value="Malonyl_transacylase_ACP-bd"/>
</dbReference>
<dbReference type="CDD" id="cd12148">
    <property type="entry name" value="fungal_TF_MHR"/>
    <property type="match status" value="1"/>
</dbReference>
<dbReference type="InterPro" id="IPR014031">
    <property type="entry name" value="Ketoacyl_synth_C"/>
</dbReference>
<dbReference type="SMART" id="SM00823">
    <property type="entry name" value="PKS_PP"/>
    <property type="match status" value="1"/>
</dbReference>
<feature type="active site" description="Proton donor; for dehydratase activity" evidence="12">
    <location>
        <position position="1839"/>
    </location>
</feature>
<dbReference type="PANTHER" id="PTHR45681">
    <property type="entry name" value="POLYKETIDE SYNTHASE 44-RELATED"/>
    <property type="match status" value="1"/>
</dbReference>
<protein>
    <submittedName>
        <fullName evidence="18">Type I Polyketide synthases (Type I PKS)</fullName>
    </submittedName>
</protein>
<dbReference type="SUPFAM" id="SSF53901">
    <property type="entry name" value="Thiolase-like"/>
    <property type="match status" value="1"/>
</dbReference>
<dbReference type="Pfam" id="PF02801">
    <property type="entry name" value="Ketoacyl-synt_C"/>
    <property type="match status" value="1"/>
</dbReference>
<dbReference type="InterPro" id="IPR041068">
    <property type="entry name" value="HTH_51"/>
</dbReference>
<dbReference type="InterPro" id="IPR020806">
    <property type="entry name" value="PKS_PP-bd"/>
</dbReference>
<feature type="domain" description="Carrier" evidence="15">
    <location>
        <begin position="1972"/>
        <end position="2046"/>
    </location>
</feature>
<dbReference type="PROSITE" id="PS52019">
    <property type="entry name" value="PKS_MFAS_DH"/>
    <property type="match status" value="1"/>
</dbReference>
<dbReference type="Gene3D" id="3.30.70.3290">
    <property type="match status" value="1"/>
</dbReference>
<dbReference type="SUPFAM" id="SSF51735">
    <property type="entry name" value="NAD(P)-binding Rossmann-fold domains"/>
    <property type="match status" value="1"/>
</dbReference>
<proteinExistence type="predicted"/>
<dbReference type="InterPro" id="IPR016039">
    <property type="entry name" value="Thiolase-like"/>
</dbReference>
<keyword evidence="9" id="KW-0539">Nucleus</keyword>
<keyword evidence="1" id="KW-0596">Phosphopantetheine</keyword>
<evidence type="ECO:0000256" key="13">
    <source>
        <dbReference type="SAM" id="MobiDB-lite"/>
    </source>
</evidence>
<dbReference type="SMART" id="SM00825">
    <property type="entry name" value="PKS_KS"/>
    <property type="match status" value="1"/>
</dbReference>
<evidence type="ECO:0000256" key="8">
    <source>
        <dbReference type="ARBA" id="ARBA00023163"/>
    </source>
</evidence>
<dbReference type="PROSITE" id="PS00463">
    <property type="entry name" value="ZN2_CY6_FUNGAL_1"/>
    <property type="match status" value="1"/>
</dbReference>
<dbReference type="Pfam" id="PF07993">
    <property type="entry name" value="NAD_binding_4"/>
    <property type="match status" value="1"/>
</dbReference>
<evidence type="ECO:0000256" key="5">
    <source>
        <dbReference type="ARBA" id="ARBA00022857"/>
    </source>
</evidence>
<gene>
    <name evidence="18" type="ORF">ATNIH1004_006823</name>
</gene>
<name>A0A5M9MJ53_9EURO</name>
<dbReference type="InterPro" id="IPR029063">
    <property type="entry name" value="SAM-dependent_MTases_sf"/>
</dbReference>
<dbReference type="PANTHER" id="PTHR45681:SF6">
    <property type="entry name" value="POLYKETIDE SYNTHASE 37"/>
    <property type="match status" value="1"/>
</dbReference>
<dbReference type="SMART" id="SM00066">
    <property type="entry name" value="GAL4"/>
    <property type="match status" value="1"/>
</dbReference>
<dbReference type="GO" id="GO:0044550">
    <property type="term" value="P:secondary metabolite biosynthetic process"/>
    <property type="evidence" value="ECO:0007669"/>
    <property type="project" value="UniProtKB-ARBA"/>
</dbReference>
<dbReference type="InterPro" id="IPR013120">
    <property type="entry name" value="FAR_NAD-bd"/>
</dbReference>
<comment type="caution">
    <text evidence="18">The sequence shown here is derived from an EMBL/GenBank/DDBJ whole genome shotgun (WGS) entry which is preliminary data.</text>
</comment>
<dbReference type="CDD" id="cd00833">
    <property type="entry name" value="PKS"/>
    <property type="match status" value="1"/>
</dbReference>
<dbReference type="InterPro" id="IPR020841">
    <property type="entry name" value="PKS_Beta-ketoAc_synthase_dom"/>
</dbReference>
<dbReference type="GO" id="GO:0000981">
    <property type="term" value="F:DNA-binding transcription factor activity, RNA polymerase II-specific"/>
    <property type="evidence" value="ECO:0007669"/>
    <property type="project" value="InterPro"/>
</dbReference>
<evidence type="ECO:0000313" key="18">
    <source>
        <dbReference type="EMBL" id="KAA8645404.1"/>
    </source>
</evidence>
<feature type="domain" description="Ketosynthase family 3 (KS3)" evidence="16">
    <location>
        <begin position="755"/>
        <end position="1173"/>
    </location>
</feature>
<evidence type="ECO:0000259" key="16">
    <source>
        <dbReference type="PROSITE" id="PS52004"/>
    </source>
</evidence>
<dbReference type="InterPro" id="IPR006162">
    <property type="entry name" value="Ppantetheine_attach_site"/>
</dbReference>
<evidence type="ECO:0000313" key="19">
    <source>
        <dbReference type="Proteomes" id="UP000324241"/>
    </source>
</evidence>
<dbReference type="InterPro" id="IPR009081">
    <property type="entry name" value="PP-bd_ACP"/>
</dbReference>
<dbReference type="InterPro" id="IPR049900">
    <property type="entry name" value="PKS_mFAS_DH"/>
</dbReference>
<dbReference type="PROSITE" id="PS50048">
    <property type="entry name" value="ZN2_CY6_FUNGAL_2"/>
    <property type="match status" value="1"/>
</dbReference>
<dbReference type="CDD" id="cd02440">
    <property type="entry name" value="AdoMet_MTases"/>
    <property type="match status" value="1"/>
</dbReference>
<dbReference type="Gene3D" id="3.40.366.10">
    <property type="entry name" value="Malonyl-Coenzyme A Acyl Carrier Protein, domain 2"/>
    <property type="match status" value="2"/>
</dbReference>
<dbReference type="Pfam" id="PF00172">
    <property type="entry name" value="Zn_clus"/>
    <property type="match status" value="1"/>
</dbReference>
<dbReference type="InterPro" id="IPR001227">
    <property type="entry name" value="Ac_transferase_dom_sf"/>
</dbReference>
<dbReference type="SUPFAM" id="SSF55048">
    <property type="entry name" value="Probable ACP-binding domain of malonyl-CoA ACP transacylase"/>
    <property type="match status" value="1"/>
</dbReference>
<dbReference type="Pfam" id="PF04082">
    <property type="entry name" value="Fungal_trans"/>
    <property type="match status" value="1"/>
</dbReference>
<dbReference type="SMART" id="SM00906">
    <property type="entry name" value="Fungal_trans"/>
    <property type="match status" value="1"/>
</dbReference>
<dbReference type="EMBL" id="QUQM01000007">
    <property type="protein sequence ID" value="KAA8645404.1"/>
    <property type="molecule type" value="Genomic_DNA"/>
</dbReference>
<feature type="region of interest" description="N-terminal hotdog fold" evidence="12">
    <location>
        <begin position="1627"/>
        <end position="1755"/>
    </location>
</feature>
<dbReference type="GO" id="GO:0031177">
    <property type="term" value="F:phosphopantetheine binding"/>
    <property type="evidence" value="ECO:0007669"/>
    <property type="project" value="InterPro"/>
</dbReference>
<evidence type="ECO:0000256" key="11">
    <source>
        <dbReference type="ARBA" id="ARBA00023315"/>
    </source>
</evidence>
<evidence type="ECO:0000259" key="17">
    <source>
        <dbReference type="PROSITE" id="PS52019"/>
    </source>
</evidence>
<keyword evidence="4" id="KW-0479">Metal-binding</keyword>
<dbReference type="Gene3D" id="3.10.129.110">
    <property type="entry name" value="Polyketide synthase dehydratase"/>
    <property type="match status" value="1"/>
</dbReference>
<organism evidence="18 19">
    <name type="scientific">Aspergillus tanneri</name>
    <dbReference type="NCBI Taxonomy" id="1220188"/>
    <lineage>
        <taxon>Eukaryota</taxon>
        <taxon>Fungi</taxon>
        <taxon>Dikarya</taxon>
        <taxon>Ascomycota</taxon>
        <taxon>Pezizomycotina</taxon>
        <taxon>Eurotiomycetes</taxon>
        <taxon>Eurotiomycetidae</taxon>
        <taxon>Eurotiales</taxon>
        <taxon>Aspergillaceae</taxon>
        <taxon>Aspergillus</taxon>
        <taxon>Aspergillus subgen. Circumdati</taxon>
    </lineage>
</organism>
<dbReference type="OrthoDB" id="329835at2759"/>
<dbReference type="SUPFAM" id="SSF47336">
    <property type="entry name" value="ACP-like"/>
    <property type="match status" value="1"/>
</dbReference>
<dbReference type="InterPro" id="IPR014030">
    <property type="entry name" value="Ketoacyl_synth_N"/>
</dbReference>
<dbReference type="Pfam" id="PF00698">
    <property type="entry name" value="Acyl_transf_1"/>
    <property type="match status" value="1"/>
</dbReference>
<evidence type="ECO:0000256" key="4">
    <source>
        <dbReference type="ARBA" id="ARBA00022723"/>
    </source>
</evidence>
<dbReference type="InterPro" id="IPR050444">
    <property type="entry name" value="Polyketide_Synthase"/>
</dbReference>
<evidence type="ECO:0000256" key="3">
    <source>
        <dbReference type="ARBA" id="ARBA00022679"/>
    </source>
</evidence>
<dbReference type="SUPFAM" id="SSF53335">
    <property type="entry name" value="S-adenosyl-L-methionine-dependent methyltransferases"/>
    <property type="match status" value="1"/>
</dbReference>
<dbReference type="GO" id="GO:0016746">
    <property type="term" value="F:acyltransferase activity"/>
    <property type="evidence" value="ECO:0007669"/>
    <property type="project" value="UniProtKB-KW"/>
</dbReference>
<evidence type="ECO:0000256" key="2">
    <source>
        <dbReference type="ARBA" id="ARBA00022553"/>
    </source>
</evidence>
<dbReference type="InterPro" id="IPR013217">
    <property type="entry name" value="Methyltransf_12"/>
</dbReference>